<accession>A0A1M7M553</accession>
<gene>
    <name evidence="4" type="ORF">SAMN05216499_11582</name>
</gene>
<dbReference type="OrthoDB" id="9780777at2"/>
<dbReference type="PANTHER" id="PTHR34847">
    <property type="entry name" value="NODULATION PROTEIN U"/>
    <property type="match status" value="1"/>
</dbReference>
<dbReference type="SUPFAM" id="SSF53067">
    <property type="entry name" value="Actin-like ATPase domain"/>
    <property type="match status" value="1"/>
</dbReference>
<dbReference type="Gene3D" id="3.90.870.20">
    <property type="entry name" value="Carbamoyltransferase, C-terminal domain"/>
    <property type="match status" value="1"/>
</dbReference>
<name>A0A1M7M553_9ACTN</name>
<dbReference type="Pfam" id="PF02543">
    <property type="entry name" value="Carbam_trans_N"/>
    <property type="match status" value="1"/>
</dbReference>
<dbReference type="Gene3D" id="3.30.420.40">
    <property type="match status" value="2"/>
</dbReference>
<feature type="domain" description="Carbamoyltransferase" evidence="2">
    <location>
        <begin position="42"/>
        <end position="365"/>
    </location>
</feature>
<reference evidence="4 5" key="1">
    <citation type="submission" date="2016-11" db="EMBL/GenBank/DDBJ databases">
        <authorList>
            <person name="Jaros S."/>
            <person name="Januszkiewicz K."/>
            <person name="Wedrychowicz H."/>
        </authorList>
    </citation>
    <scope>NUCLEOTIDE SEQUENCE [LARGE SCALE GENOMIC DNA]</scope>
    <source>
        <strain evidence="4 5">CGMCC 4.2025</strain>
    </source>
</reference>
<dbReference type="EMBL" id="FRBI01000015">
    <property type="protein sequence ID" value="SHM85368.1"/>
    <property type="molecule type" value="Genomic_DNA"/>
</dbReference>
<dbReference type="InterPro" id="IPR003696">
    <property type="entry name" value="Carbtransf_dom"/>
</dbReference>
<evidence type="ECO:0000259" key="2">
    <source>
        <dbReference type="Pfam" id="PF02543"/>
    </source>
</evidence>
<organism evidence="4 5">
    <name type="scientific">Actinacidiphila paucisporea</name>
    <dbReference type="NCBI Taxonomy" id="310782"/>
    <lineage>
        <taxon>Bacteria</taxon>
        <taxon>Bacillati</taxon>
        <taxon>Actinomycetota</taxon>
        <taxon>Actinomycetes</taxon>
        <taxon>Kitasatosporales</taxon>
        <taxon>Streptomycetaceae</taxon>
        <taxon>Actinacidiphila</taxon>
    </lineage>
</organism>
<keyword evidence="4" id="KW-0808">Transferase</keyword>
<dbReference type="RefSeq" id="WP_073500720.1">
    <property type="nucleotide sequence ID" value="NZ_FRBI01000015.1"/>
</dbReference>
<dbReference type="STRING" id="310782.SAMN05216499_11582"/>
<dbReference type="InterPro" id="IPR031730">
    <property type="entry name" value="Carbam_trans_C"/>
</dbReference>
<dbReference type="PANTHER" id="PTHR34847:SF1">
    <property type="entry name" value="NODULATION PROTEIN U"/>
    <property type="match status" value="1"/>
</dbReference>
<dbReference type="Pfam" id="PF16861">
    <property type="entry name" value="Carbam_trans_C"/>
    <property type="match status" value="1"/>
</dbReference>
<proteinExistence type="inferred from homology"/>
<dbReference type="InterPro" id="IPR038152">
    <property type="entry name" value="Carbam_trans_C_sf"/>
</dbReference>
<evidence type="ECO:0000259" key="3">
    <source>
        <dbReference type="Pfam" id="PF16861"/>
    </source>
</evidence>
<evidence type="ECO:0000256" key="1">
    <source>
        <dbReference type="ARBA" id="ARBA00006129"/>
    </source>
</evidence>
<comment type="similarity">
    <text evidence="1">Belongs to the NodU/CmcH family.</text>
</comment>
<dbReference type="InterPro" id="IPR051338">
    <property type="entry name" value="NodU/CmcH_Carbamoyltrnsfr"/>
</dbReference>
<evidence type="ECO:0000313" key="4">
    <source>
        <dbReference type="EMBL" id="SHM85368.1"/>
    </source>
</evidence>
<protein>
    <submittedName>
        <fullName evidence="4">Carbamoyltransferase</fullName>
    </submittedName>
</protein>
<dbReference type="Proteomes" id="UP000184111">
    <property type="component" value="Unassembled WGS sequence"/>
</dbReference>
<dbReference type="AlphaFoldDB" id="A0A1M7M553"/>
<dbReference type="GO" id="GO:0016740">
    <property type="term" value="F:transferase activity"/>
    <property type="evidence" value="ECO:0007669"/>
    <property type="project" value="UniProtKB-KW"/>
</dbReference>
<keyword evidence="5" id="KW-1185">Reference proteome</keyword>
<dbReference type="InterPro" id="IPR043129">
    <property type="entry name" value="ATPase_NBD"/>
</dbReference>
<sequence length="611" mass="65300">MTATGTPRVVLGYSGLDGSQECKTREFPGLSTPESRLFQGLDSAAALLVDGNLVAAVQQERFSGSKFDHRFPRDAIDYCLRSAGLDMADVQVVAHNFDYGRMAAFSQADAYSRLRYSSVYDPANQTRLLHANHPAAAGRLEVRPVNHHRAHALSAAVPSGFGEALVVVLDGMGELHAVTVHHWKDGELRRLAALDFRSSLGLLYGLTTLHLGFWPNSDEYKVMALAASGDPARFRPALRDAVVLEADGRFSVPLLGMNHDPRARETFSGSRQRLVDYGCPAQEPGRPPTPLQTDFAAAVQERVEEAFLHVVGHWVRQTGVARVALAGGVALNCVAVGRLCASGLVEEVYVQPAAGDEGTAVGAALAFAADPAAVRCPPMTFLGPDVDETPPPSATPYWHAPAAPVVAEGAAAALLAEGCVLGWAQGRLEFGPRALGNRSILADPRERGTRDRVNAAVKFREGFRPLAPAVKSESLHAWFDVPAAAQLRHMTVTVPVRPECRDLIPAVVHDDGSARVQSVHADEVPGLWRILDGFERLTGVPVLMNTSLNVKGQPTARDGAEAYATFSSSQLDVVFIGGTVYAKPAWEQRVKDALAAAERPGAPAREAAGGR</sequence>
<evidence type="ECO:0000313" key="5">
    <source>
        <dbReference type="Proteomes" id="UP000184111"/>
    </source>
</evidence>
<feature type="domain" description="Carbamoyltransferase C-terminal" evidence="3">
    <location>
        <begin position="412"/>
        <end position="583"/>
    </location>
</feature>